<dbReference type="Pfam" id="PF14249">
    <property type="entry name" value="Tocopherol_cycl"/>
    <property type="match status" value="1"/>
</dbReference>
<dbReference type="GO" id="GO:0009976">
    <property type="term" value="F:tocopherol cyclase activity"/>
    <property type="evidence" value="ECO:0007669"/>
    <property type="project" value="InterPro"/>
</dbReference>
<accession>A0A8B6BLB8</accession>
<gene>
    <name evidence="2" type="ORF">MGAL_10B062927</name>
</gene>
<keyword evidence="3" id="KW-1185">Reference proteome</keyword>
<reference evidence="2" key="1">
    <citation type="submission" date="2018-11" db="EMBL/GenBank/DDBJ databases">
        <authorList>
            <person name="Alioto T."/>
            <person name="Alioto T."/>
        </authorList>
    </citation>
    <scope>NUCLEOTIDE SEQUENCE</scope>
</reference>
<comment type="caution">
    <text evidence="2">The sequence shown here is derived from an EMBL/GenBank/DDBJ whole genome shotgun (WGS) entry which is preliminary data.</text>
</comment>
<proteinExistence type="predicted"/>
<evidence type="ECO:0000256" key="1">
    <source>
        <dbReference type="SAM" id="SignalP"/>
    </source>
</evidence>
<feature type="signal peptide" evidence="1">
    <location>
        <begin position="1"/>
        <end position="18"/>
    </location>
</feature>
<dbReference type="PANTHER" id="PTHR35309">
    <property type="match status" value="1"/>
</dbReference>
<organism evidence="2 3">
    <name type="scientific">Mytilus galloprovincialis</name>
    <name type="common">Mediterranean mussel</name>
    <dbReference type="NCBI Taxonomy" id="29158"/>
    <lineage>
        <taxon>Eukaryota</taxon>
        <taxon>Metazoa</taxon>
        <taxon>Spiralia</taxon>
        <taxon>Lophotrochozoa</taxon>
        <taxon>Mollusca</taxon>
        <taxon>Bivalvia</taxon>
        <taxon>Autobranchia</taxon>
        <taxon>Pteriomorphia</taxon>
        <taxon>Mytilida</taxon>
        <taxon>Mytiloidea</taxon>
        <taxon>Mytilidae</taxon>
        <taxon>Mytilinae</taxon>
        <taxon>Mytilus</taxon>
    </lineage>
</organism>
<protein>
    <submittedName>
        <fullName evidence="2">Uncharacterized protein</fullName>
    </submittedName>
</protein>
<dbReference type="PANTHER" id="PTHR35309:SF4">
    <property type="entry name" value="TOCOPHEROL CYCLASE"/>
    <property type="match status" value="1"/>
</dbReference>
<evidence type="ECO:0000313" key="2">
    <source>
        <dbReference type="EMBL" id="VDH91603.1"/>
    </source>
</evidence>
<dbReference type="Proteomes" id="UP000596742">
    <property type="component" value="Unassembled WGS sequence"/>
</dbReference>
<keyword evidence="1" id="KW-0732">Signal</keyword>
<dbReference type="InterPro" id="IPR025893">
    <property type="entry name" value="Tocopherol_cyclase"/>
</dbReference>
<feature type="chain" id="PRO_5032906011" evidence="1">
    <location>
        <begin position="19"/>
        <end position="371"/>
    </location>
</feature>
<name>A0A8B6BLB8_MYTGA</name>
<sequence length="371" mass="41582">MEILIWAVCFNLVSVSVSNQFDPHVYPDVGPFFEGWYMRLIDFSTNNSYGLLFGHVLSIQSTNSSSPKVLASLLHRNHCIENNNTCKLYSSNVVCRSKDLNVTVRDAPVIKNPDDKSPPHFTWQTPFGLFTQTNNITTFHFDFGKYIFRGRIGQPVSWGPDGEGPEGWIDKLPFVPLHWFVFSLRSPVIQYELLNVQTGQLVGGTNGVVHMEKNWGNSFPKGWIWSQGVSRHNISFALSGGLVSLGEITTTQYLMGYRNLAKNLNLNYRPGNAMFSATHNGCGGLFEIKVYGLLHEIHLSASADLSTFSDCLYGPEITGFRQACIESYDAIINITVFKREFLSLKKIDTQIIKFSALEFGGKYTCNGQCQG</sequence>
<evidence type="ECO:0000313" key="3">
    <source>
        <dbReference type="Proteomes" id="UP000596742"/>
    </source>
</evidence>
<dbReference type="AlphaFoldDB" id="A0A8B6BLB8"/>
<dbReference type="OrthoDB" id="5421239at2759"/>
<dbReference type="EMBL" id="UYJE01000256">
    <property type="protein sequence ID" value="VDH91603.1"/>
    <property type="molecule type" value="Genomic_DNA"/>
</dbReference>